<dbReference type="Pfam" id="PF13966">
    <property type="entry name" value="zf-RVT"/>
    <property type="match status" value="1"/>
</dbReference>
<dbReference type="Pfam" id="PF07734">
    <property type="entry name" value="FBA_1"/>
    <property type="match status" value="1"/>
</dbReference>
<evidence type="ECO:0000256" key="1">
    <source>
        <dbReference type="SAM" id="MobiDB-lite"/>
    </source>
</evidence>
<evidence type="ECO:0000313" key="6">
    <source>
        <dbReference type="Proteomes" id="UP000626092"/>
    </source>
</evidence>
<evidence type="ECO:0000259" key="3">
    <source>
        <dbReference type="Pfam" id="PF07734"/>
    </source>
</evidence>
<gene>
    <name evidence="5" type="ORF">RHSIM_RhsimUnG0092200</name>
</gene>
<dbReference type="InterPro" id="IPR001810">
    <property type="entry name" value="F-box_dom"/>
</dbReference>
<dbReference type="InterPro" id="IPR055290">
    <property type="entry name" value="At3g26010-like"/>
</dbReference>
<feature type="region of interest" description="Disordered" evidence="1">
    <location>
        <begin position="1"/>
        <end position="20"/>
    </location>
</feature>
<evidence type="ECO:0000313" key="5">
    <source>
        <dbReference type="EMBL" id="KAF7114252.1"/>
    </source>
</evidence>
<dbReference type="SUPFAM" id="SSF81383">
    <property type="entry name" value="F-box domain"/>
    <property type="match status" value="1"/>
</dbReference>
<dbReference type="Pfam" id="PF00646">
    <property type="entry name" value="F-box"/>
    <property type="match status" value="1"/>
</dbReference>
<evidence type="ECO:0008006" key="7">
    <source>
        <dbReference type="Google" id="ProtNLM"/>
    </source>
</evidence>
<dbReference type="EMBL" id="WJXA01000229">
    <property type="protein sequence ID" value="KAF7114252.1"/>
    <property type="molecule type" value="Genomic_DNA"/>
</dbReference>
<feature type="domain" description="Reverse transcriptase zinc-binding" evidence="4">
    <location>
        <begin position="420"/>
        <end position="482"/>
    </location>
</feature>
<feature type="domain" description="F-box associated beta-propeller type 1" evidence="3">
    <location>
        <begin position="111"/>
        <end position="222"/>
    </location>
</feature>
<dbReference type="InterPro" id="IPR006527">
    <property type="entry name" value="F-box-assoc_dom_typ1"/>
</dbReference>
<dbReference type="Proteomes" id="UP000626092">
    <property type="component" value="Unassembled WGS sequence"/>
</dbReference>
<organism evidence="5 6">
    <name type="scientific">Rhododendron simsii</name>
    <name type="common">Sims's rhododendron</name>
    <dbReference type="NCBI Taxonomy" id="118357"/>
    <lineage>
        <taxon>Eukaryota</taxon>
        <taxon>Viridiplantae</taxon>
        <taxon>Streptophyta</taxon>
        <taxon>Embryophyta</taxon>
        <taxon>Tracheophyta</taxon>
        <taxon>Spermatophyta</taxon>
        <taxon>Magnoliopsida</taxon>
        <taxon>eudicotyledons</taxon>
        <taxon>Gunneridae</taxon>
        <taxon>Pentapetalae</taxon>
        <taxon>asterids</taxon>
        <taxon>Ericales</taxon>
        <taxon>Ericaceae</taxon>
        <taxon>Ericoideae</taxon>
        <taxon>Rhodoreae</taxon>
        <taxon>Rhododendron</taxon>
    </lineage>
</organism>
<reference evidence="5" key="1">
    <citation type="submission" date="2019-11" db="EMBL/GenBank/DDBJ databases">
        <authorList>
            <person name="Liu Y."/>
            <person name="Hou J."/>
            <person name="Li T.-Q."/>
            <person name="Guan C.-H."/>
            <person name="Wu X."/>
            <person name="Wu H.-Z."/>
            <person name="Ling F."/>
            <person name="Zhang R."/>
            <person name="Shi X.-G."/>
            <person name="Ren J.-P."/>
            <person name="Chen E.-F."/>
            <person name="Sun J.-M."/>
        </authorList>
    </citation>
    <scope>NUCLEOTIDE SEQUENCE</scope>
    <source>
        <strain evidence="5">Adult_tree_wgs_1</strain>
        <tissue evidence="5">Leaves</tissue>
    </source>
</reference>
<dbReference type="InterPro" id="IPR017451">
    <property type="entry name" value="F-box-assoc_interact_dom"/>
</dbReference>
<dbReference type="NCBIfam" id="TIGR01640">
    <property type="entry name" value="F_box_assoc_1"/>
    <property type="match status" value="1"/>
</dbReference>
<dbReference type="InterPro" id="IPR026960">
    <property type="entry name" value="RVT-Znf"/>
</dbReference>
<dbReference type="AlphaFoldDB" id="A0A834FYM3"/>
<proteinExistence type="predicted"/>
<accession>A0A834FYM3</accession>
<comment type="caution">
    <text evidence="5">The sequence shown here is derived from an EMBL/GenBank/DDBJ whole genome shotgun (WGS) entry which is preliminary data.</text>
</comment>
<dbReference type="PANTHER" id="PTHR35546">
    <property type="entry name" value="F-BOX PROTEIN INTERACTION DOMAIN PROTEIN-RELATED"/>
    <property type="match status" value="1"/>
</dbReference>
<sequence length="482" mass="54503">MKSSRKKTKPITHRTPPGTSPAAELIANNIDLLTPILLRLPAKSLIRFKGVSKHWLSLLSDSRFASTHLNPKPLVSSLYFYYNGKLDSISLNGSPAFPTLSFLSRRFTGHFTILHSCNGLLLIENPQITDDCVEARYIVCNPTTQKYTVLSQPGGGYYASGCLAFDPSKSPHYKVVFVSPTLSPSLHMDIFSSETTNWKKIFLVDRCDVDGAFWKGNLYWLYGRYGLWRFHVETDKVVEIPYEEIGSRILSPDKTRYFGECGRGGRLFLIQSYSRSAVGFKIREMGCCCWWNVKFRVNLRALISAFPEIRSRNDKITVMCVVEGEKEDDLSLILAIPGKVISYNLQKKTWTVLRDLASEPWNNLKVEEVGISNGLSSEVPCRVVAVVVSLPGVELQLTSFVPNVLADDTVRWSTSPTGIYSVQSAWNASRPSAPEVDWHKVIWYKHHIPRCSIIQWWYFLGRLATKDTLHIWGFVDSTDCAL</sequence>
<evidence type="ECO:0000259" key="2">
    <source>
        <dbReference type="Pfam" id="PF00646"/>
    </source>
</evidence>
<name>A0A834FYM3_RHOSS</name>
<dbReference type="PANTHER" id="PTHR35546:SF25">
    <property type="entry name" value="F-BOX DOMAIN-CONTAINING PROTEIN"/>
    <property type="match status" value="1"/>
</dbReference>
<evidence type="ECO:0000259" key="4">
    <source>
        <dbReference type="Pfam" id="PF13966"/>
    </source>
</evidence>
<feature type="compositionally biased region" description="Basic residues" evidence="1">
    <location>
        <begin position="1"/>
        <end position="12"/>
    </location>
</feature>
<keyword evidence="6" id="KW-1185">Reference proteome</keyword>
<dbReference type="InterPro" id="IPR036047">
    <property type="entry name" value="F-box-like_dom_sf"/>
</dbReference>
<protein>
    <recommendedName>
        <fullName evidence="7">F-box domain-containing protein</fullName>
    </recommendedName>
</protein>
<feature type="domain" description="F-box" evidence="2">
    <location>
        <begin position="30"/>
        <end position="64"/>
    </location>
</feature>
<dbReference type="OrthoDB" id="605328at2759"/>